<comment type="caution">
    <text evidence="13">The sequence shown here is derived from an EMBL/GenBank/DDBJ whole genome shotgun (WGS) entry which is preliminary data.</text>
</comment>
<name>A0ABV5A948_9BACL</name>
<accession>A0ABV5A948</accession>
<dbReference type="Gene3D" id="3.50.30.40">
    <property type="entry name" value="Ribonuclease E inhibitor RraA/RraA-like"/>
    <property type="match status" value="1"/>
</dbReference>
<comment type="subunit">
    <text evidence="4">Homotrimer.</text>
</comment>
<comment type="cofactor">
    <cofactor evidence="2">
        <name>a divalent metal cation</name>
        <dbReference type="ChEBI" id="CHEBI:60240"/>
    </cofactor>
</comment>
<evidence type="ECO:0000313" key="13">
    <source>
        <dbReference type="EMBL" id="MFB5188816.1"/>
    </source>
</evidence>
<evidence type="ECO:0000256" key="4">
    <source>
        <dbReference type="ARBA" id="ARBA00011233"/>
    </source>
</evidence>
<evidence type="ECO:0000256" key="6">
    <source>
        <dbReference type="ARBA" id="ARBA00012947"/>
    </source>
</evidence>
<dbReference type="PANTHER" id="PTHR33254">
    <property type="entry name" value="4-HYDROXY-4-METHYL-2-OXOGLUTARATE ALDOLASE 3-RELATED"/>
    <property type="match status" value="1"/>
</dbReference>
<dbReference type="Pfam" id="PF03737">
    <property type="entry name" value="RraA-like"/>
    <property type="match status" value="1"/>
</dbReference>
<organism evidence="13 14">
    <name type="scientific">Alicyclobacillus fastidiosus</name>
    <dbReference type="NCBI Taxonomy" id="392011"/>
    <lineage>
        <taxon>Bacteria</taxon>
        <taxon>Bacillati</taxon>
        <taxon>Bacillota</taxon>
        <taxon>Bacilli</taxon>
        <taxon>Bacillales</taxon>
        <taxon>Alicyclobacillaceae</taxon>
        <taxon>Alicyclobacillus</taxon>
    </lineage>
</organism>
<dbReference type="EC" id="4.1.1.112" evidence="6"/>
<dbReference type="InterPro" id="IPR005493">
    <property type="entry name" value="RraA/RraA-like"/>
</dbReference>
<sequence>MSIGFRVLPLDNRPSQMLIDRFLDVPTPYISDNMNRLYGLASGLVPYHQKGQLLGPAITVKTRAGDNLMVHKAIDLAQPGDVVVVDAGGDLSQAIVGEIMLRLAERKGLHGFVVDGAIRDSEAFRAGDFPVYARAVTHRGPFKDGPGEVNVPISVGGMVVHPGDIMVGDADGVIAVPVSLAEELATKVQEQRDREIAILDSIANGEVDRRWVDQTLVDRGCELIEGVSH</sequence>
<comment type="catalytic activity">
    <reaction evidence="12">
        <text>oxaloacetate + H(+) = pyruvate + CO2</text>
        <dbReference type="Rhea" id="RHEA:15641"/>
        <dbReference type="ChEBI" id="CHEBI:15361"/>
        <dbReference type="ChEBI" id="CHEBI:15378"/>
        <dbReference type="ChEBI" id="CHEBI:16452"/>
        <dbReference type="ChEBI" id="CHEBI:16526"/>
        <dbReference type="EC" id="4.1.1.112"/>
    </reaction>
</comment>
<dbReference type="Proteomes" id="UP001579974">
    <property type="component" value="Unassembled WGS sequence"/>
</dbReference>
<protein>
    <recommendedName>
        <fullName evidence="7">Putative 4-hydroxy-4-methyl-2-oxoglutarate aldolase</fullName>
        <ecNumber evidence="6">4.1.1.112</ecNumber>
        <ecNumber evidence="5">4.1.3.17</ecNumber>
    </recommendedName>
    <alternativeName>
        <fullName evidence="11">Oxaloacetate decarboxylase</fullName>
    </alternativeName>
    <alternativeName>
        <fullName evidence="9">Regulator of ribonuclease activity homolog</fullName>
    </alternativeName>
    <alternativeName>
        <fullName evidence="10">RraA-like protein</fullName>
    </alternativeName>
</protein>
<evidence type="ECO:0000256" key="3">
    <source>
        <dbReference type="ARBA" id="ARBA00008621"/>
    </source>
</evidence>
<evidence type="ECO:0000256" key="5">
    <source>
        <dbReference type="ARBA" id="ARBA00012213"/>
    </source>
</evidence>
<evidence type="ECO:0000313" key="14">
    <source>
        <dbReference type="Proteomes" id="UP001579974"/>
    </source>
</evidence>
<evidence type="ECO:0000256" key="7">
    <source>
        <dbReference type="ARBA" id="ARBA00016549"/>
    </source>
</evidence>
<evidence type="ECO:0000256" key="9">
    <source>
        <dbReference type="ARBA" id="ARBA00029596"/>
    </source>
</evidence>
<evidence type="ECO:0000256" key="10">
    <source>
        <dbReference type="ARBA" id="ARBA00030169"/>
    </source>
</evidence>
<evidence type="ECO:0000256" key="8">
    <source>
        <dbReference type="ARBA" id="ARBA00025046"/>
    </source>
</evidence>
<evidence type="ECO:0000256" key="12">
    <source>
        <dbReference type="ARBA" id="ARBA00047973"/>
    </source>
</evidence>
<gene>
    <name evidence="13" type="ORF">KKP3000_001250</name>
</gene>
<dbReference type="SUPFAM" id="SSF89562">
    <property type="entry name" value="RraA-like"/>
    <property type="match status" value="1"/>
</dbReference>
<dbReference type="PANTHER" id="PTHR33254:SF4">
    <property type="entry name" value="4-HYDROXY-4-METHYL-2-OXOGLUTARATE ALDOLASE 3-RELATED"/>
    <property type="match status" value="1"/>
</dbReference>
<dbReference type="EC" id="4.1.3.17" evidence="5"/>
<dbReference type="CDD" id="cd16841">
    <property type="entry name" value="RraA_family"/>
    <property type="match status" value="1"/>
</dbReference>
<comment type="catalytic activity">
    <reaction evidence="1">
        <text>4-hydroxy-4-methyl-2-oxoglutarate = 2 pyruvate</text>
        <dbReference type="Rhea" id="RHEA:22748"/>
        <dbReference type="ChEBI" id="CHEBI:15361"/>
        <dbReference type="ChEBI" id="CHEBI:58276"/>
        <dbReference type="EC" id="4.1.3.17"/>
    </reaction>
</comment>
<dbReference type="InterPro" id="IPR036704">
    <property type="entry name" value="RraA/RraA-like_sf"/>
</dbReference>
<evidence type="ECO:0000256" key="11">
    <source>
        <dbReference type="ARBA" id="ARBA00032305"/>
    </source>
</evidence>
<comment type="function">
    <text evidence="8">Catalyzes the aldol cleavage of 4-hydroxy-4-methyl-2-oxoglutarate (HMG) into 2 molecules of pyruvate. Also contains a secondary oxaloacetate (OAA) decarboxylase activity due to the common pyruvate enolate transition state formed following C-C bond cleavage in the retro-aldol and decarboxylation reactions.</text>
</comment>
<evidence type="ECO:0000256" key="1">
    <source>
        <dbReference type="ARBA" id="ARBA00001342"/>
    </source>
</evidence>
<proteinExistence type="inferred from homology"/>
<evidence type="ECO:0000256" key="2">
    <source>
        <dbReference type="ARBA" id="ARBA00001968"/>
    </source>
</evidence>
<dbReference type="RefSeq" id="WP_275475652.1">
    <property type="nucleotide sequence ID" value="NZ_CP162940.1"/>
</dbReference>
<dbReference type="NCBIfam" id="NF004850">
    <property type="entry name" value="PRK06201.1"/>
    <property type="match status" value="1"/>
</dbReference>
<reference evidence="13 14" key="1">
    <citation type="journal article" date="2024" name="Int. J. Mol. Sci.">
        <title>Exploration of Alicyclobacillus spp. Genome in Search of Antibiotic Resistance.</title>
        <authorList>
            <person name="Bucka-Kolendo J."/>
            <person name="Kiousi D.E."/>
            <person name="Dekowska A."/>
            <person name="Mikolajczuk-Szczyrba A."/>
            <person name="Karadedos D.M."/>
            <person name="Michael P."/>
            <person name="Galanis A."/>
            <person name="Sokolowska B."/>
        </authorList>
    </citation>
    <scope>NUCLEOTIDE SEQUENCE [LARGE SCALE GENOMIC DNA]</scope>
    <source>
        <strain evidence="13 14">KKP 3000</strain>
    </source>
</reference>
<dbReference type="EMBL" id="JBDXSU010000001">
    <property type="protein sequence ID" value="MFB5188816.1"/>
    <property type="molecule type" value="Genomic_DNA"/>
</dbReference>
<keyword evidence="14" id="KW-1185">Reference proteome</keyword>
<comment type="similarity">
    <text evidence="3">Belongs to the class II aldolase/RraA-like family.</text>
</comment>